<dbReference type="PANTHER" id="PTHR15722">
    <property type="entry name" value="IFT140/172-RELATED"/>
    <property type="match status" value="1"/>
</dbReference>
<dbReference type="InParanoid" id="A0A673BUP7"/>
<dbReference type="FunFam" id="1.25.40.470:FF:000010">
    <property type="entry name" value="Intraflagellar transport 140 homolog (Chlamydomonas)"/>
    <property type="match status" value="1"/>
</dbReference>
<feature type="region of interest" description="Disordered" evidence="7">
    <location>
        <begin position="685"/>
        <end position="706"/>
    </location>
</feature>
<dbReference type="SUPFAM" id="SSF48452">
    <property type="entry name" value="TPR-like"/>
    <property type="match status" value="1"/>
</dbReference>
<reference evidence="10" key="2">
    <citation type="submission" date="2025-08" db="UniProtKB">
        <authorList>
            <consortium name="Ensembl"/>
        </authorList>
    </citation>
    <scope>IDENTIFICATION</scope>
</reference>
<dbReference type="Gene3D" id="1.25.40.470">
    <property type="match status" value="2"/>
</dbReference>
<dbReference type="InterPro" id="IPR056168">
    <property type="entry name" value="TPR_IF140/IFT172/WDR19"/>
</dbReference>
<dbReference type="FunFam" id="1.25.40.470:FF:000011">
    <property type="entry name" value="Intraflagellar transport protein 140"/>
    <property type="match status" value="1"/>
</dbReference>
<proteinExistence type="predicted"/>
<evidence type="ECO:0000256" key="2">
    <source>
        <dbReference type="ARBA" id="ARBA00022574"/>
    </source>
</evidence>
<evidence type="ECO:0000256" key="5">
    <source>
        <dbReference type="ARBA" id="ARBA00023273"/>
    </source>
</evidence>
<evidence type="ECO:0000256" key="3">
    <source>
        <dbReference type="ARBA" id="ARBA00022737"/>
    </source>
</evidence>
<dbReference type="Proteomes" id="UP000472271">
    <property type="component" value="Chromosome 19"/>
</dbReference>
<evidence type="ECO:0000256" key="7">
    <source>
        <dbReference type="SAM" id="MobiDB-lite"/>
    </source>
</evidence>
<feature type="compositionally biased region" description="Acidic residues" evidence="7">
    <location>
        <begin position="689"/>
        <end position="698"/>
    </location>
</feature>
<feature type="domain" description="IF140/IFT172/WDR19 TPR" evidence="9">
    <location>
        <begin position="35"/>
        <end position="519"/>
    </location>
</feature>
<dbReference type="InterPro" id="IPR011990">
    <property type="entry name" value="TPR-like_helical_dom_sf"/>
</dbReference>
<keyword evidence="5" id="KW-0966">Cell projection</keyword>
<evidence type="ECO:0000256" key="6">
    <source>
        <dbReference type="SAM" id="Coils"/>
    </source>
</evidence>
<feature type="domain" description="IF140 C-terminal TPR" evidence="8">
    <location>
        <begin position="527"/>
        <end position="650"/>
    </location>
</feature>
<dbReference type="Ensembl" id="ENSSORT00005046671.1">
    <property type="protein sequence ID" value="ENSSORP00005045520.1"/>
    <property type="gene ID" value="ENSSORG00005020914.1"/>
</dbReference>
<sequence>MVSRLTLRDFVGLENCEKATRDAMLNFSFYLTIDNMDEAFKSIKLIKSKAVWENMARMCVKTRRLDVARVCLGNMGNARAAKALKEAEAEPEVEAQVAMLAIQLGMLEDAEKLYKSCQRYDLLNNFYQASGQWKQALETSDNHDRIHLRTTYYNYAKYLESIGDKNQAIVFYENSDTHRVEVPRMLQDDTSSLEIYVDKMKDKNIYKWWAQYLESQSEMDSALRFYECAQDYLSLVRVHCYMGNIQKASEIANDTGDRAASYHLARHYEGHDDIRQAVHFYTRAQAYNNAIRLCKENGLDDQLMNLALLSNPEDMMEAACYYEEKGTHMDRAVALYHKAGYVSKALELAFATQQFSALQLIAEDLNENSDPALLARCSDFFIKHSQYEKAVELLIAAKKYHQALELSVTQNLTITEELAERMTVTERTDLSEEARKNLLERIADCCMRQGNYHLATKKYTQAGNKPKAMKALLKSGDTEKIVFFANVCRQKELFIMAANYLQSLDWRKSPEILKTIIGFYTKGRAPELLAGFYEACAQVEIDDYQNYEKALDALTEAYKCLSKSKDSSSGNQEVRLTDLQHRITLIKKFVHARRLYAEDAGEAVQLCESLLEEPDLDPAVRIGDAYGFLVEHHCQQGHFQVAYRKLEELQKLLPSLNLRYYISQASLEALQKEMGVTIDRYERRNSVKEDDEVEEDLNETLNESHS</sequence>
<dbReference type="Pfam" id="PF24760">
    <property type="entry name" value="TPR_IF140_C"/>
    <property type="match status" value="1"/>
</dbReference>
<dbReference type="Pfam" id="PF24762">
    <property type="entry name" value="TPR_IF140-IFT172"/>
    <property type="match status" value="1"/>
</dbReference>
<keyword evidence="3" id="KW-0677">Repeat</keyword>
<name>A0A673BUP7_9TELE</name>
<dbReference type="GO" id="GO:0005930">
    <property type="term" value="C:axoneme"/>
    <property type="evidence" value="ECO:0007669"/>
    <property type="project" value="TreeGrafter"/>
</dbReference>
<dbReference type="GO" id="GO:0030991">
    <property type="term" value="C:intraciliary transport particle A"/>
    <property type="evidence" value="ECO:0007669"/>
    <property type="project" value="TreeGrafter"/>
</dbReference>
<evidence type="ECO:0000256" key="4">
    <source>
        <dbReference type="ARBA" id="ARBA00023069"/>
    </source>
</evidence>
<organism evidence="10 11">
    <name type="scientific">Sphaeramia orbicularis</name>
    <name type="common">orbiculate cardinalfish</name>
    <dbReference type="NCBI Taxonomy" id="375764"/>
    <lineage>
        <taxon>Eukaryota</taxon>
        <taxon>Metazoa</taxon>
        <taxon>Chordata</taxon>
        <taxon>Craniata</taxon>
        <taxon>Vertebrata</taxon>
        <taxon>Euteleostomi</taxon>
        <taxon>Actinopterygii</taxon>
        <taxon>Neopterygii</taxon>
        <taxon>Teleostei</taxon>
        <taxon>Neoteleostei</taxon>
        <taxon>Acanthomorphata</taxon>
        <taxon>Gobiaria</taxon>
        <taxon>Kurtiformes</taxon>
        <taxon>Apogonoidei</taxon>
        <taxon>Apogonidae</taxon>
        <taxon>Apogoninae</taxon>
        <taxon>Sphaeramia</taxon>
    </lineage>
</organism>
<keyword evidence="2" id="KW-0853">WD repeat</keyword>
<protein>
    <submittedName>
        <fullName evidence="10">Intraflagellar transport 140 homolog (Chlamydomonas)</fullName>
    </submittedName>
</protein>
<accession>A0A673BUP7</accession>
<dbReference type="InterPro" id="IPR056156">
    <property type="entry name" value="TPR_IF140_C"/>
</dbReference>
<dbReference type="GO" id="GO:0035721">
    <property type="term" value="P:intraciliary retrograde transport"/>
    <property type="evidence" value="ECO:0007669"/>
    <property type="project" value="TreeGrafter"/>
</dbReference>
<evidence type="ECO:0000259" key="8">
    <source>
        <dbReference type="Pfam" id="PF24760"/>
    </source>
</evidence>
<keyword evidence="4" id="KW-0969">Cilium</keyword>
<comment type="subcellular location">
    <subcellularLocation>
        <location evidence="1">Cell projection</location>
        <location evidence="1">Cilium</location>
    </subcellularLocation>
</comment>
<keyword evidence="6" id="KW-0175">Coiled coil</keyword>
<reference evidence="10" key="1">
    <citation type="submission" date="2019-06" db="EMBL/GenBank/DDBJ databases">
        <authorList>
            <consortium name="Wellcome Sanger Institute Data Sharing"/>
        </authorList>
    </citation>
    <scope>NUCLEOTIDE SEQUENCE [LARGE SCALE GENOMIC DNA]</scope>
</reference>
<dbReference type="AlphaFoldDB" id="A0A673BUP7"/>
<dbReference type="GO" id="GO:0036064">
    <property type="term" value="C:ciliary basal body"/>
    <property type="evidence" value="ECO:0007669"/>
    <property type="project" value="TreeGrafter"/>
</dbReference>
<evidence type="ECO:0000256" key="1">
    <source>
        <dbReference type="ARBA" id="ARBA00004138"/>
    </source>
</evidence>
<evidence type="ECO:0000313" key="11">
    <source>
        <dbReference type="Proteomes" id="UP000472271"/>
    </source>
</evidence>
<evidence type="ECO:0000313" key="10">
    <source>
        <dbReference type="Ensembl" id="ENSSORP00005045520.1"/>
    </source>
</evidence>
<evidence type="ECO:0000259" key="9">
    <source>
        <dbReference type="Pfam" id="PF24762"/>
    </source>
</evidence>
<reference evidence="10" key="3">
    <citation type="submission" date="2025-09" db="UniProtKB">
        <authorList>
            <consortium name="Ensembl"/>
        </authorList>
    </citation>
    <scope>IDENTIFICATION</scope>
</reference>
<dbReference type="PANTHER" id="PTHR15722:SF7">
    <property type="entry name" value="INTRAFLAGELLAR TRANSPORT PROTEIN 140 HOMOLOG"/>
    <property type="match status" value="1"/>
</dbReference>
<keyword evidence="11" id="KW-1185">Reference proteome</keyword>
<feature type="coiled-coil region" evidence="6">
    <location>
        <begin position="537"/>
        <end position="564"/>
    </location>
</feature>